<protein>
    <submittedName>
        <fullName evidence="1">Uncharacterized protein</fullName>
    </submittedName>
</protein>
<sequence length="133" mass="14864">MSQIQELHRQAIDLAELASTKKLKGDLEQAGLLLRQAFEKETKAATLLADNLSAEPTRSILHRSAASLAVDCGEFQAADRLIATALSGNPPQEIAEELKDLFIRINLRHYFERRGISFDEEKLTSLTLERQFG</sequence>
<dbReference type="RefSeq" id="WP_330486220.1">
    <property type="nucleotide sequence ID" value="NZ_JAZBJZ010000170.1"/>
</dbReference>
<accession>A0AAW9Q9A7</accession>
<keyword evidence="2" id="KW-1185">Reference proteome</keyword>
<gene>
    <name evidence="1" type="ORF">V2H45_23860</name>
</gene>
<proteinExistence type="predicted"/>
<evidence type="ECO:0000313" key="2">
    <source>
        <dbReference type="Proteomes" id="UP001333818"/>
    </source>
</evidence>
<dbReference type="AlphaFoldDB" id="A0AAW9Q9A7"/>
<comment type="caution">
    <text evidence="1">The sequence shown here is derived from an EMBL/GenBank/DDBJ whole genome shotgun (WGS) entry which is preliminary data.</text>
</comment>
<organism evidence="1 2">
    <name type="scientific">Tumidithrix elongata BACA0141</name>
    <dbReference type="NCBI Taxonomy" id="2716417"/>
    <lineage>
        <taxon>Bacteria</taxon>
        <taxon>Bacillati</taxon>
        <taxon>Cyanobacteriota</taxon>
        <taxon>Cyanophyceae</taxon>
        <taxon>Pseudanabaenales</taxon>
        <taxon>Pseudanabaenaceae</taxon>
        <taxon>Tumidithrix</taxon>
        <taxon>Tumidithrix elongata</taxon>
    </lineage>
</organism>
<evidence type="ECO:0000313" key="1">
    <source>
        <dbReference type="EMBL" id="MEE3719783.1"/>
    </source>
</evidence>
<name>A0AAW9Q9A7_9CYAN</name>
<reference evidence="1" key="1">
    <citation type="submission" date="2024-01" db="EMBL/GenBank/DDBJ databases">
        <title>Bank of Algae and Cyanobacteria of the Azores (BACA) strain genomes.</title>
        <authorList>
            <person name="Luz R."/>
            <person name="Cordeiro R."/>
            <person name="Fonseca A."/>
            <person name="Goncalves V."/>
        </authorList>
    </citation>
    <scope>NUCLEOTIDE SEQUENCE</scope>
    <source>
        <strain evidence="1">BACA0141</strain>
    </source>
</reference>
<dbReference type="EMBL" id="JAZBJZ010000170">
    <property type="protein sequence ID" value="MEE3719783.1"/>
    <property type="molecule type" value="Genomic_DNA"/>
</dbReference>
<dbReference type="Proteomes" id="UP001333818">
    <property type="component" value="Unassembled WGS sequence"/>
</dbReference>